<dbReference type="EC" id="2.1.1.37" evidence="6"/>
<accession>A0A2Z7C5K6</accession>
<dbReference type="GO" id="GO:0032259">
    <property type="term" value="P:methylation"/>
    <property type="evidence" value="ECO:0007669"/>
    <property type="project" value="UniProtKB-KW"/>
</dbReference>
<feature type="domain" description="Endonuclease GajA/Old nuclease/RecF-like AAA" evidence="7">
    <location>
        <begin position="670"/>
        <end position="1039"/>
    </location>
</feature>
<dbReference type="InterPro" id="IPR001525">
    <property type="entry name" value="C5_MeTfrase"/>
</dbReference>
<keyword evidence="2 4" id="KW-0808">Transferase</keyword>
<dbReference type="NCBIfam" id="TIGR00675">
    <property type="entry name" value="dcm"/>
    <property type="match status" value="1"/>
</dbReference>
<dbReference type="PROSITE" id="PS51679">
    <property type="entry name" value="SAM_MT_C5"/>
    <property type="match status" value="1"/>
</dbReference>
<comment type="similarity">
    <text evidence="4 5">Belongs to the class I-like SAM-binding methyltransferase superfamily. C5-methyltransferase family.</text>
</comment>
<dbReference type="OrthoDB" id="5376140at2759"/>
<keyword evidence="3 4" id="KW-0949">S-adenosyl-L-methionine</keyword>
<dbReference type="GO" id="GO:0003886">
    <property type="term" value="F:DNA (cytosine-5-)-methyltransferase activity"/>
    <property type="evidence" value="ECO:0007669"/>
    <property type="project" value="UniProtKB-EC"/>
</dbReference>
<feature type="active site" evidence="4">
    <location>
        <position position="83"/>
    </location>
</feature>
<dbReference type="PANTHER" id="PTHR10629:SF52">
    <property type="entry name" value="DNA (CYTOSINE-5)-METHYLTRANSFERASE 1"/>
    <property type="match status" value="1"/>
</dbReference>
<dbReference type="InterPro" id="IPR027417">
    <property type="entry name" value="P-loop_NTPase"/>
</dbReference>
<evidence type="ECO:0000259" key="7">
    <source>
        <dbReference type="Pfam" id="PF13175"/>
    </source>
</evidence>
<evidence type="ECO:0000313" key="8">
    <source>
        <dbReference type="EMBL" id="KZV42215.1"/>
    </source>
</evidence>
<dbReference type="PANTHER" id="PTHR10629">
    <property type="entry name" value="CYTOSINE-SPECIFIC METHYLTRANSFERASE"/>
    <property type="match status" value="1"/>
</dbReference>
<proteinExistence type="inferred from homology"/>
<evidence type="ECO:0000256" key="3">
    <source>
        <dbReference type="ARBA" id="ARBA00022691"/>
    </source>
</evidence>
<dbReference type="InterPro" id="IPR041685">
    <property type="entry name" value="AAA_GajA/Old/RecF-like"/>
</dbReference>
<evidence type="ECO:0000313" key="9">
    <source>
        <dbReference type="Proteomes" id="UP000250235"/>
    </source>
</evidence>
<dbReference type="SUPFAM" id="SSF53335">
    <property type="entry name" value="S-adenosyl-L-methionine-dependent methyltransferases"/>
    <property type="match status" value="1"/>
</dbReference>
<dbReference type="CDD" id="cd00315">
    <property type="entry name" value="Cyt_C5_DNA_methylase"/>
    <property type="match status" value="1"/>
</dbReference>
<dbReference type="Gene3D" id="3.90.120.10">
    <property type="entry name" value="DNA Methylase, subunit A, domain 2"/>
    <property type="match status" value="1"/>
</dbReference>
<reference evidence="8 9" key="1">
    <citation type="journal article" date="2015" name="Proc. Natl. Acad. Sci. U.S.A.">
        <title>The resurrection genome of Boea hygrometrica: A blueprint for survival of dehydration.</title>
        <authorList>
            <person name="Xiao L."/>
            <person name="Yang G."/>
            <person name="Zhang L."/>
            <person name="Yang X."/>
            <person name="Zhao S."/>
            <person name="Ji Z."/>
            <person name="Zhou Q."/>
            <person name="Hu M."/>
            <person name="Wang Y."/>
            <person name="Chen M."/>
            <person name="Xu Y."/>
            <person name="Jin H."/>
            <person name="Xiao X."/>
            <person name="Hu G."/>
            <person name="Bao F."/>
            <person name="Hu Y."/>
            <person name="Wan P."/>
            <person name="Li L."/>
            <person name="Deng X."/>
            <person name="Kuang T."/>
            <person name="Xiang C."/>
            <person name="Zhu J.K."/>
            <person name="Oliver M.J."/>
            <person name="He Y."/>
        </authorList>
    </citation>
    <scope>NUCLEOTIDE SEQUENCE [LARGE SCALE GENOMIC DNA]</scope>
    <source>
        <strain evidence="9">cv. XS01</strain>
    </source>
</reference>
<evidence type="ECO:0000256" key="1">
    <source>
        <dbReference type="ARBA" id="ARBA00022603"/>
    </source>
</evidence>
<dbReference type="Gene3D" id="3.40.50.150">
    <property type="entry name" value="Vaccinia Virus protein VP39"/>
    <property type="match status" value="1"/>
</dbReference>
<evidence type="ECO:0000256" key="5">
    <source>
        <dbReference type="RuleBase" id="RU000416"/>
    </source>
</evidence>
<dbReference type="Pfam" id="PF00145">
    <property type="entry name" value="DNA_methylase"/>
    <property type="match status" value="1"/>
</dbReference>
<keyword evidence="9" id="KW-1185">Reference proteome</keyword>
<dbReference type="PROSITE" id="PS00094">
    <property type="entry name" value="C5_MTASE_1"/>
    <property type="match status" value="1"/>
</dbReference>
<dbReference type="SUPFAM" id="SSF52540">
    <property type="entry name" value="P-loop containing nucleoside triphosphate hydrolases"/>
    <property type="match status" value="1"/>
</dbReference>
<protein>
    <recommendedName>
        <fullName evidence="6">Cytosine-specific methyltransferase</fullName>
        <ecNumber evidence="6">2.1.1.37</ecNumber>
    </recommendedName>
</protein>
<comment type="catalytic activity">
    <reaction evidence="6">
        <text>a 2'-deoxycytidine in DNA + S-adenosyl-L-methionine = a 5-methyl-2'-deoxycytidine in DNA + S-adenosyl-L-homocysteine + H(+)</text>
        <dbReference type="Rhea" id="RHEA:13681"/>
        <dbReference type="Rhea" id="RHEA-COMP:11369"/>
        <dbReference type="Rhea" id="RHEA-COMP:11370"/>
        <dbReference type="ChEBI" id="CHEBI:15378"/>
        <dbReference type="ChEBI" id="CHEBI:57856"/>
        <dbReference type="ChEBI" id="CHEBI:59789"/>
        <dbReference type="ChEBI" id="CHEBI:85452"/>
        <dbReference type="ChEBI" id="CHEBI:85454"/>
        <dbReference type="EC" id="2.1.1.37"/>
    </reaction>
</comment>
<evidence type="ECO:0000256" key="6">
    <source>
        <dbReference type="RuleBase" id="RU000417"/>
    </source>
</evidence>
<dbReference type="InterPro" id="IPR031303">
    <property type="entry name" value="C5_meth_CS"/>
</dbReference>
<dbReference type="InterPro" id="IPR029063">
    <property type="entry name" value="SAM-dependent_MTases_sf"/>
</dbReference>
<dbReference type="PRINTS" id="PR00105">
    <property type="entry name" value="C5METTRFRASE"/>
</dbReference>
<dbReference type="Proteomes" id="UP000250235">
    <property type="component" value="Unassembled WGS sequence"/>
</dbReference>
<dbReference type="Gene3D" id="3.40.50.300">
    <property type="entry name" value="P-loop containing nucleotide triphosphate hydrolases"/>
    <property type="match status" value="1"/>
</dbReference>
<dbReference type="EMBL" id="KQ999293">
    <property type="protein sequence ID" value="KZV42215.1"/>
    <property type="molecule type" value="Genomic_DNA"/>
</dbReference>
<evidence type="ECO:0000256" key="2">
    <source>
        <dbReference type="ARBA" id="ARBA00022679"/>
    </source>
</evidence>
<dbReference type="PROSITE" id="PS00095">
    <property type="entry name" value="C5_MTASE_2"/>
    <property type="match status" value="1"/>
</dbReference>
<dbReference type="InterPro" id="IPR050390">
    <property type="entry name" value="C5-Methyltransferase"/>
</dbReference>
<sequence length="1317" mass="145564">MTRPIGIDLFAGAGGLSLGFEQAGFDIVAAVDIDPIHSAAHKFNFPTCATICKSVIDVTGDELRQRAGIGKRDIDVVVGGAPCQGFSLIGKRALDDSRNQLVHHYVRVVLELKPKYFIFENVKGLTVGKHRKFLQEIIEAFQEGGYDVETNYKVLNAADFGVPQDRRRLILMGARKGLPLPTYPQPTGHTTVAEAIGDIPDAETFPELWERDWTKAKYGKPSTYAAYLRGKKDDPADFGYRRQFDASLLTGSLLTEHTDLSRSRFAATAPGDVEPISRFKKLALDGICNTLRAGTASDRGAFTSPRPIHPTAPRVITVREAARLHSYPDWFRFHATKWHGFRQIGNSVPPMLARAVGAQVMKALKKKPEKPTEVLALGDESLIGISMSDAAAMFGVSSTVIARRQRPVLIEKIFFDGYVKGITEIPFERKALKEAAKELGIALPDNLGDVIYAMRFRVPMPTKVIATQPKGREWIIELVGRAKYRFRLASANRILPNPNLAVIRIPDNTPEIIAAYALDDEQALLAKVRYNRLIDIFLGLTTFSLQNHLRTSVKDMGQIEIDELYVGLDKYGCHYVIPVQAKGGSDQISTVQTAQDTAWCAQKYPALRCRPISAQFVSSDQIALFELKIEEDQLKVVEERHYKLVPAGELDHNEIVAYRTGPHSSGDFVKLAAVILENFRGYAQSVRIEVDDLTAFIGRNDAGKSTILEALEIFFNDGKPERGDACVHGNGTTIRIGCAFTGLPTEIVLDAAAHTSLAAEHLLNEKGELEVIKEWDCSGKTPKEAVFAGALHPTNPDAADLVTLKNSDLKTRIKKLGIDESTVNLAINGSMRQAIRTACQPLTLERRLLPLDKEDAKKVWDQLKPQLPMYALFRSDRPSQDGDEEVQSPLKFAITQALKEMADDLKKIEDAVRLRAEDVAKRTLEKLNEMDGRLASELKPFFKADPKWDVFKFGLVGDNDIPINKRGSGVRRLILLNFFRAEAERRRTEKGALSVIYAIEEPETSQHPDNQRLLVQALKELAVDENTQVLVTSHTPGLAGLLPSDSLRCVRKQADGTATVVHCTDDDLATIANELGVLPDRRVQALVFVEGTNDIEFLERISSMLKPGMADVVDFTGDNRVALVPLGGGSLKQWVAKHYLRNLNLPEVHIYDRDDAVPPKYQTECDTVNARTDGSWAVITTKRELENYLHADAIAEGMNGIVVTYTDTCDVPLIVAKSVHESSGSTKPWADVLADAKELGDKVNRAKKRLNRDAAAKMTTARLAEIDAAGERSAEQAICERGFALRQSLKCQSTSFGRLGGFSGLARYCLGHRLTRT</sequence>
<keyword evidence="1 4" id="KW-0489">Methyltransferase</keyword>
<evidence type="ECO:0000256" key="4">
    <source>
        <dbReference type="PROSITE-ProRule" id="PRU01016"/>
    </source>
</evidence>
<organism evidence="8 9">
    <name type="scientific">Dorcoceras hygrometricum</name>
    <dbReference type="NCBI Taxonomy" id="472368"/>
    <lineage>
        <taxon>Eukaryota</taxon>
        <taxon>Viridiplantae</taxon>
        <taxon>Streptophyta</taxon>
        <taxon>Embryophyta</taxon>
        <taxon>Tracheophyta</taxon>
        <taxon>Spermatophyta</taxon>
        <taxon>Magnoliopsida</taxon>
        <taxon>eudicotyledons</taxon>
        <taxon>Gunneridae</taxon>
        <taxon>Pentapetalae</taxon>
        <taxon>asterids</taxon>
        <taxon>lamiids</taxon>
        <taxon>Lamiales</taxon>
        <taxon>Gesneriaceae</taxon>
        <taxon>Didymocarpoideae</taxon>
        <taxon>Trichosporeae</taxon>
        <taxon>Loxocarpinae</taxon>
        <taxon>Dorcoceras</taxon>
    </lineage>
</organism>
<dbReference type="InterPro" id="IPR018117">
    <property type="entry name" value="C5_DNA_meth_AS"/>
</dbReference>
<name>A0A2Z7C5K6_9LAMI</name>
<dbReference type="Pfam" id="PF13175">
    <property type="entry name" value="AAA_15"/>
    <property type="match status" value="1"/>
</dbReference>
<gene>
    <name evidence="8" type="ORF">F511_02417</name>
</gene>